<dbReference type="EMBL" id="MIJY01000001">
    <property type="protein sequence ID" value="OEG20765.1"/>
    <property type="molecule type" value="Genomic_DNA"/>
</dbReference>
<feature type="chain" id="PRO_5009178219" evidence="2">
    <location>
        <begin position="24"/>
        <end position="70"/>
    </location>
</feature>
<feature type="region of interest" description="Disordered" evidence="1">
    <location>
        <begin position="43"/>
        <end position="70"/>
    </location>
</feature>
<name>A0A1E5H7E8_9ENTE</name>
<dbReference type="Proteomes" id="UP000095094">
    <property type="component" value="Unassembled WGS sequence"/>
</dbReference>
<proteinExistence type="predicted"/>
<comment type="caution">
    <text evidence="3">The sequence shown here is derived from an EMBL/GenBank/DDBJ whole genome shotgun (WGS) entry which is preliminary data.</text>
</comment>
<gene>
    <name evidence="3" type="ORF">BCR25_02840</name>
</gene>
<evidence type="ECO:0000256" key="2">
    <source>
        <dbReference type="SAM" id="SignalP"/>
    </source>
</evidence>
<accession>A0A1E5H7E8</accession>
<feature type="signal peptide" evidence="2">
    <location>
        <begin position="1"/>
        <end position="23"/>
    </location>
</feature>
<feature type="compositionally biased region" description="Basic and acidic residues" evidence="1">
    <location>
        <begin position="46"/>
        <end position="59"/>
    </location>
</feature>
<organism evidence="3 4">
    <name type="scientific">Enterococcus termitis</name>
    <dbReference type="NCBI Taxonomy" id="332950"/>
    <lineage>
        <taxon>Bacteria</taxon>
        <taxon>Bacillati</taxon>
        <taxon>Bacillota</taxon>
        <taxon>Bacilli</taxon>
        <taxon>Lactobacillales</taxon>
        <taxon>Enterococcaceae</taxon>
        <taxon>Enterococcus</taxon>
    </lineage>
</organism>
<reference evidence="4" key="1">
    <citation type="submission" date="2016-09" db="EMBL/GenBank/DDBJ databases">
        <authorList>
            <person name="Gulvik C.A."/>
        </authorList>
    </citation>
    <scope>NUCLEOTIDE SEQUENCE [LARGE SCALE GENOMIC DNA]</scope>
    <source>
        <strain evidence="4">LMG 8895</strain>
    </source>
</reference>
<keyword evidence="4" id="KW-1185">Reference proteome</keyword>
<keyword evidence="2" id="KW-0732">Signal</keyword>
<dbReference type="AlphaFoldDB" id="A0A1E5H7E8"/>
<evidence type="ECO:0000313" key="4">
    <source>
        <dbReference type="Proteomes" id="UP000095094"/>
    </source>
</evidence>
<sequence>MAIVLAAVACVLLLFFNLNKNNAQEMNKENETVEFSEQIISSSLEKSPELSPEEKKQLDEVAPEGYELVE</sequence>
<evidence type="ECO:0000313" key="3">
    <source>
        <dbReference type="EMBL" id="OEG20765.1"/>
    </source>
</evidence>
<protein>
    <submittedName>
        <fullName evidence="3">Uncharacterized protein</fullName>
    </submittedName>
</protein>
<evidence type="ECO:0000256" key="1">
    <source>
        <dbReference type="SAM" id="MobiDB-lite"/>
    </source>
</evidence>